<dbReference type="SMART" id="SM00020">
    <property type="entry name" value="Tryp_SPc"/>
    <property type="match status" value="1"/>
</dbReference>
<dbReference type="GO" id="GO:0006508">
    <property type="term" value="P:proteolysis"/>
    <property type="evidence" value="ECO:0007669"/>
    <property type="project" value="InterPro"/>
</dbReference>
<comment type="similarity">
    <text evidence="1">Belongs to the peptidase S1 family.</text>
</comment>
<feature type="domain" description="Peptidase S1" evidence="4">
    <location>
        <begin position="42"/>
        <end position="241"/>
    </location>
</feature>
<sequence length="242" mass="25028">MVMKILKSVLAVVATAAAVAAVAPAASAKPAPPVDPGATVQIIGGSYYNGSATWAARLFSNGQQSCTATLIASRYILTAKHCASGTLSFRIGSLDQNSGGTVANGVQTTTHSAADLAIVRLDRSVAGPYSPLGTTSDVAVNQYVTVMGWGATCTNQAEINCQSRYLKQATVRVNTVNGRDYVGGVGIGAYWYNGLTAGGDSGGPMWGNGRQVGVASTSNRSDYTTYTNITRYRSWIQSIAGV</sequence>
<feature type="signal peptide" evidence="3">
    <location>
        <begin position="1"/>
        <end position="25"/>
    </location>
</feature>
<protein>
    <submittedName>
        <fullName evidence="5">Trypsin</fullName>
    </submittedName>
</protein>
<keyword evidence="2" id="KW-1015">Disulfide bond</keyword>
<dbReference type="AlphaFoldDB" id="A0A9W6QP67"/>
<dbReference type="InterPro" id="IPR009003">
    <property type="entry name" value="Peptidase_S1_PA"/>
</dbReference>
<organism evidence="5 6">
    <name type="scientific">Actinokineospora globicatena</name>
    <dbReference type="NCBI Taxonomy" id="103729"/>
    <lineage>
        <taxon>Bacteria</taxon>
        <taxon>Bacillati</taxon>
        <taxon>Actinomycetota</taxon>
        <taxon>Actinomycetes</taxon>
        <taxon>Pseudonocardiales</taxon>
        <taxon>Pseudonocardiaceae</taxon>
        <taxon>Actinokineospora</taxon>
    </lineage>
</organism>
<reference evidence="5" key="1">
    <citation type="submission" date="2023-02" db="EMBL/GenBank/DDBJ databases">
        <title>Actinokineospora globicatena NBRC 15670.</title>
        <authorList>
            <person name="Ichikawa N."/>
            <person name="Sato H."/>
            <person name="Tonouchi N."/>
        </authorList>
    </citation>
    <scope>NUCLEOTIDE SEQUENCE</scope>
    <source>
        <strain evidence="5">NBRC 15670</strain>
    </source>
</reference>
<gene>
    <name evidence="5" type="ORF">Aglo03_42210</name>
</gene>
<dbReference type="PANTHER" id="PTHR24276:SF98">
    <property type="entry name" value="FI18310P1-RELATED"/>
    <property type="match status" value="1"/>
</dbReference>
<dbReference type="Proteomes" id="UP001165042">
    <property type="component" value="Unassembled WGS sequence"/>
</dbReference>
<evidence type="ECO:0000313" key="5">
    <source>
        <dbReference type="EMBL" id="GLW93405.1"/>
    </source>
</evidence>
<dbReference type="GO" id="GO:0004252">
    <property type="term" value="F:serine-type endopeptidase activity"/>
    <property type="evidence" value="ECO:0007669"/>
    <property type="project" value="InterPro"/>
</dbReference>
<dbReference type="InterPro" id="IPR001314">
    <property type="entry name" value="Peptidase_S1A"/>
</dbReference>
<keyword evidence="3" id="KW-0732">Signal</keyword>
<dbReference type="InterPro" id="IPR050430">
    <property type="entry name" value="Peptidase_S1"/>
</dbReference>
<proteinExistence type="inferred from homology"/>
<evidence type="ECO:0000256" key="1">
    <source>
        <dbReference type="ARBA" id="ARBA00007664"/>
    </source>
</evidence>
<dbReference type="SUPFAM" id="SSF50494">
    <property type="entry name" value="Trypsin-like serine proteases"/>
    <property type="match status" value="1"/>
</dbReference>
<dbReference type="InterPro" id="IPR001254">
    <property type="entry name" value="Trypsin_dom"/>
</dbReference>
<comment type="caution">
    <text evidence="5">The sequence shown here is derived from an EMBL/GenBank/DDBJ whole genome shotgun (WGS) entry which is preliminary data.</text>
</comment>
<feature type="chain" id="PRO_5040837268" evidence="3">
    <location>
        <begin position="26"/>
        <end position="242"/>
    </location>
</feature>
<name>A0A9W6QP67_9PSEU</name>
<dbReference type="PRINTS" id="PR00722">
    <property type="entry name" value="CHYMOTRYPSIN"/>
</dbReference>
<dbReference type="PROSITE" id="PS50240">
    <property type="entry name" value="TRYPSIN_DOM"/>
    <property type="match status" value="1"/>
</dbReference>
<dbReference type="Gene3D" id="2.40.10.10">
    <property type="entry name" value="Trypsin-like serine proteases"/>
    <property type="match status" value="2"/>
</dbReference>
<evidence type="ECO:0000313" key="6">
    <source>
        <dbReference type="Proteomes" id="UP001165042"/>
    </source>
</evidence>
<keyword evidence="6" id="KW-1185">Reference proteome</keyword>
<dbReference type="Pfam" id="PF00089">
    <property type="entry name" value="Trypsin"/>
    <property type="match status" value="1"/>
</dbReference>
<dbReference type="PANTHER" id="PTHR24276">
    <property type="entry name" value="POLYSERASE-RELATED"/>
    <property type="match status" value="1"/>
</dbReference>
<evidence type="ECO:0000259" key="4">
    <source>
        <dbReference type="PROSITE" id="PS50240"/>
    </source>
</evidence>
<accession>A0A9W6QP67</accession>
<dbReference type="InterPro" id="IPR043504">
    <property type="entry name" value="Peptidase_S1_PA_chymotrypsin"/>
</dbReference>
<evidence type="ECO:0000256" key="3">
    <source>
        <dbReference type="SAM" id="SignalP"/>
    </source>
</evidence>
<dbReference type="EMBL" id="BSSD01000006">
    <property type="protein sequence ID" value="GLW93405.1"/>
    <property type="molecule type" value="Genomic_DNA"/>
</dbReference>
<evidence type="ECO:0000256" key="2">
    <source>
        <dbReference type="ARBA" id="ARBA00023157"/>
    </source>
</evidence>